<dbReference type="InterPro" id="IPR003660">
    <property type="entry name" value="HAMP_dom"/>
</dbReference>
<comment type="subcellular location">
    <subcellularLocation>
        <location evidence="1">Membrane</location>
        <topology evidence="1">Multi-pass membrane protein</topology>
    </subcellularLocation>
</comment>
<dbReference type="PROSITE" id="PS50111">
    <property type="entry name" value="CHEMOTAXIS_TRANSDUC_2"/>
    <property type="match status" value="1"/>
</dbReference>
<name>A0A2S3R8T1_VIBVL</name>
<feature type="compositionally biased region" description="Polar residues" evidence="8">
    <location>
        <begin position="323"/>
        <end position="338"/>
    </location>
</feature>
<comment type="caution">
    <text evidence="12">The sequence shown here is derived from an EMBL/GenBank/DDBJ whole genome shotgun (WGS) entry which is preliminary data.</text>
</comment>
<dbReference type="Proteomes" id="UP000237466">
    <property type="component" value="Unassembled WGS sequence"/>
</dbReference>
<keyword evidence="5 7" id="KW-0807">Transducer</keyword>
<dbReference type="PANTHER" id="PTHR32089:SF119">
    <property type="entry name" value="METHYL-ACCEPTING CHEMOTAXIS PROTEIN CTPL"/>
    <property type="match status" value="1"/>
</dbReference>
<evidence type="ECO:0000256" key="6">
    <source>
        <dbReference type="ARBA" id="ARBA00029447"/>
    </source>
</evidence>
<dbReference type="CDD" id="cd11386">
    <property type="entry name" value="MCP_signal"/>
    <property type="match status" value="1"/>
</dbReference>
<evidence type="ECO:0000259" key="11">
    <source>
        <dbReference type="PROSITE" id="PS50885"/>
    </source>
</evidence>
<dbReference type="SUPFAM" id="SSF58104">
    <property type="entry name" value="Methyl-accepting chemotaxis protein (MCP) signaling domain"/>
    <property type="match status" value="1"/>
</dbReference>
<dbReference type="AlphaFoldDB" id="A0A2S3R8T1"/>
<feature type="transmembrane region" description="Helical" evidence="9">
    <location>
        <begin position="188"/>
        <end position="207"/>
    </location>
</feature>
<dbReference type="GO" id="GO:0007165">
    <property type="term" value="P:signal transduction"/>
    <property type="evidence" value="ECO:0007669"/>
    <property type="project" value="UniProtKB-KW"/>
</dbReference>
<protein>
    <submittedName>
        <fullName evidence="12">Methyl-accepting chemotaxis protein</fullName>
    </submittedName>
</protein>
<evidence type="ECO:0000256" key="2">
    <source>
        <dbReference type="ARBA" id="ARBA00022692"/>
    </source>
</evidence>
<dbReference type="CDD" id="cd06225">
    <property type="entry name" value="HAMP"/>
    <property type="match status" value="1"/>
</dbReference>
<feature type="domain" description="HAMP" evidence="11">
    <location>
        <begin position="209"/>
        <end position="263"/>
    </location>
</feature>
<dbReference type="GO" id="GO:0006935">
    <property type="term" value="P:chemotaxis"/>
    <property type="evidence" value="ECO:0007669"/>
    <property type="project" value="InterPro"/>
</dbReference>
<dbReference type="EMBL" id="PDGH01000008">
    <property type="protein sequence ID" value="POB50110.1"/>
    <property type="molecule type" value="Genomic_DNA"/>
</dbReference>
<dbReference type="FunFam" id="1.10.287.950:FF:000001">
    <property type="entry name" value="Methyl-accepting chemotaxis sensory transducer"/>
    <property type="match status" value="1"/>
</dbReference>
<dbReference type="InterPro" id="IPR004089">
    <property type="entry name" value="MCPsignal_dom"/>
</dbReference>
<evidence type="ECO:0000313" key="12">
    <source>
        <dbReference type="EMBL" id="POB50110.1"/>
    </source>
</evidence>
<accession>A0A2S3R8T1</accession>
<keyword evidence="4 9" id="KW-0472">Membrane</keyword>
<evidence type="ECO:0000256" key="9">
    <source>
        <dbReference type="SAM" id="Phobius"/>
    </source>
</evidence>
<dbReference type="PRINTS" id="PR00260">
    <property type="entry name" value="CHEMTRNSDUCR"/>
</dbReference>
<dbReference type="SMART" id="SM00304">
    <property type="entry name" value="HAMP"/>
    <property type="match status" value="1"/>
</dbReference>
<reference evidence="12 13" key="1">
    <citation type="journal article" date="2018" name="Front. Microbiol.">
        <title>Phylogeny of Vibrio vulnificus from the Analysis of the Core-Genome: Implications for Intra-Species Taxonomy.</title>
        <authorList>
            <person name="Roig F.J."/>
            <person name="Gonzalez-Candelas F."/>
            <person name="Sanjuan E."/>
            <person name="Fouz B."/>
            <person name="Feil E.J."/>
            <person name="Llorens C."/>
            <person name="Baker-Austin C."/>
            <person name="Oliver J.D."/>
            <person name="Danin-Poleg Y."/>
            <person name="Gibas C.J."/>
            <person name="Kashi Y."/>
            <person name="Gulig P.A."/>
            <person name="Morrison S.S."/>
            <person name="Amaro C."/>
        </authorList>
    </citation>
    <scope>NUCLEOTIDE SEQUENCE [LARGE SCALE GENOMIC DNA]</scope>
    <source>
        <strain evidence="12 13">CECT4608</strain>
    </source>
</reference>
<dbReference type="InterPro" id="IPR004090">
    <property type="entry name" value="Chemotax_Me-accpt_rcpt"/>
</dbReference>
<comment type="similarity">
    <text evidence="6">Belongs to the methyl-accepting chemotaxis (MCP) protein family.</text>
</comment>
<dbReference type="SMART" id="SM00283">
    <property type="entry name" value="MA"/>
    <property type="match status" value="1"/>
</dbReference>
<dbReference type="GO" id="GO:0004888">
    <property type="term" value="F:transmembrane signaling receptor activity"/>
    <property type="evidence" value="ECO:0007669"/>
    <property type="project" value="InterPro"/>
</dbReference>
<keyword evidence="3 9" id="KW-1133">Transmembrane helix</keyword>
<proteinExistence type="inferred from homology"/>
<evidence type="ECO:0000256" key="5">
    <source>
        <dbReference type="ARBA" id="ARBA00023224"/>
    </source>
</evidence>
<evidence type="ECO:0000256" key="1">
    <source>
        <dbReference type="ARBA" id="ARBA00004141"/>
    </source>
</evidence>
<dbReference type="Gene3D" id="1.10.287.950">
    <property type="entry name" value="Methyl-accepting chemotaxis protein"/>
    <property type="match status" value="1"/>
</dbReference>
<evidence type="ECO:0000256" key="8">
    <source>
        <dbReference type="SAM" id="MobiDB-lite"/>
    </source>
</evidence>
<organism evidence="12 13">
    <name type="scientific">Vibrio vulnificus</name>
    <dbReference type="NCBI Taxonomy" id="672"/>
    <lineage>
        <taxon>Bacteria</taxon>
        <taxon>Pseudomonadati</taxon>
        <taxon>Pseudomonadota</taxon>
        <taxon>Gammaproteobacteria</taxon>
        <taxon>Vibrionales</taxon>
        <taxon>Vibrionaceae</taxon>
        <taxon>Vibrio</taxon>
    </lineage>
</organism>
<dbReference type="RefSeq" id="WP_103199587.1">
    <property type="nucleotide sequence ID" value="NZ_JASMUA010000001.1"/>
</dbReference>
<evidence type="ECO:0000259" key="10">
    <source>
        <dbReference type="PROSITE" id="PS50111"/>
    </source>
</evidence>
<dbReference type="Pfam" id="PF00672">
    <property type="entry name" value="HAMP"/>
    <property type="match status" value="1"/>
</dbReference>
<feature type="domain" description="Methyl-accepting transducer" evidence="10">
    <location>
        <begin position="268"/>
        <end position="504"/>
    </location>
</feature>
<feature type="transmembrane region" description="Helical" evidence="9">
    <location>
        <begin position="7"/>
        <end position="28"/>
    </location>
</feature>
<dbReference type="PROSITE" id="PS50885">
    <property type="entry name" value="HAMP"/>
    <property type="match status" value="1"/>
</dbReference>
<evidence type="ECO:0000256" key="7">
    <source>
        <dbReference type="PROSITE-ProRule" id="PRU00284"/>
    </source>
</evidence>
<keyword evidence="2 9" id="KW-0812">Transmembrane</keyword>
<dbReference type="Pfam" id="PF00015">
    <property type="entry name" value="MCPsignal"/>
    <property type="match status" value="1"/>
</dbReference>
<evidence type="ECO:0000256" key="4">
    <source>
        <dbReference type="ARBA" id="ARBA00023136"/>
    </source>
</evidence>
<evidence type="ECO:0000313" key="13">
    <source>
        <dbReference type="Proteomes" id="UP000237466"/>
    </source>
</evidence>
<feature type="region of interest" description="Disordered" evidence="8">
    <location>
        <begin position="308"/>
        <end position="338"/>
    </location>
</feature>
<evidence type="ECO:0000256" key="3">
    <source>
        <dbReference type="ARBA" id="ARBA00022989"/>
    </source>
</evidence>
<dbReference type="GO" id="GO:0016020">
    <property type="term" value="C:membrane"/>
    <property type="evidence" value="ECO:0007669"/>
    <property type="project" value="UniProtKB-SubCell"/>
</dbReference>
<sequence length="540" mass="59635">MKIQHKLTIPVGIILLTFLVVSFINYSLSEKQAKIADDINNGMYPVVMSLEDAYRDLYQSSNAVQGWLLASSQDEKNYHVGEFKENAYKAIPRMKKVQQLIDAQLIPSAMQGELNRLVKITQSWIGLYEPIFNQPDLAEHYYADNQQIIHDEFVLMRAQLKTLSNAIDDELMLLNQQYVERQNFVDNVILIGLVAVVISVSFAYWVIQRFVMKPMRQIQVAMRDIAEGEGDLSRRIDISSRDELGELAHSFNQFTGRIHNTIGEVVAATQSVRSDMHLILQSTQQISQFSHGQQQESHTVAAAVNEMQATSQSVSDSAGEAAHSSSLASEQVEQAQRTVQQTVESIEHLSDEIESATQVIHRLDSQVSNIASVLDVIRGIADQTNLLALNAAIEAARAGEQGRGFAVVADEVRSLASRTSDSTGEIQAMIERLQQGAQEAVAVMSRSVSSREETLHRASNATDSLGQIGASIVHMNDMNSQIASASTQQSAVSADINLNVQNIADSSKQMVSMVAQVQQACEGLDEQCEQLDTLLGRFKI</sequence>
<gene>
    <name evidence="12" type="ORF">CRN52_00610</name>
</gene>
<dbReference type="PANTHER" id="PTHR32089">
    <property type="entry name" value="METHYL-ACCEPTING CHEMOTAXIS PROTEIN MCPB"/>
    <property type="match status" value="1"/>
</dbReference>